<reference evidence="2" key="1">
    <citation type="journal article" date="2021" name="PeerJ">
        <title>Extensive microbial diversity within the chicken gut microbiome revealed by metagenomics and culture.</title>
        <authorList>
            <person name="Gilroy R."/>
            <person name="Ravi A."/>
            <person name="Getino M."/>
            <person name="Pursley I."/>
            <person name="Horton D.L."/>
            <person name="Alikhan N.F."/>
            <person name="Baker D."/>
            <person name="Gharbi K."/>
            <person name="Hall N."/>
            <person name="Watson M."/>
            <person name="Adriaenssens E.M."/>
            <person name="Foster-Nyarko E."/>
            <person name="Jarju S."/>
            <person name="Secka A."/>
            <person name="Antonio M."/>
            <person name="Oren A."/>
            <person name="Chaudhuri R.R."/>
            <person name="La Ragione R."/>
            <person name="Hildebrand F."/>
            <person name="Pallen M.J."/>
        </authorList>
    </citation>
    <scope>NUCLEOTIDE SEQUENCE</scope>
    <source>
        <strain evidence="2">CHK191-13928</strain>
    </source>
</reference>
<feature type="coiled-coil region" evidence="1">
    <location>
        <begin position="179"/>
        <end position="243"/>
    </location>
</feature>
<gene>
    <name evidence="2" type="ORF">H9735_10815</name>
</gene>
<reference evidence="2" key="2">
    <citation type="submission" date="2021-04" db="EMBL/GenBank/DDBJ databases">
        <authorList>
            <person name="Gilroy R."/>
        </authorList>
    </citation>
    <scope>NUCLEOTIDE SEQUENCE</scope>
    <source>
        <strain evidence="2">CHK191-13928</strain>
    </source>
</reference>
<comment type="caution">
    <text evidence="2">The sequence shown here is derived from an EMBL/GenBank/DDBJ whole genome shotgun (WGS) entry which is preliminary data.</text>
</comment>
<dbReference type="EMBL" id="DXEM01000032">
    <property type="protein sequence ID" value="HIX68595.1"/>
    <property type="molecule type" value="Genomic_DNA"/>
</dbReference>
<proteinExistence type="predicted"/>
<organism evidence="2 3">
    <name type="scientific">Candidatus Anaerostipes excrementavium</name>
    <dbReference type="NCBI Taxonomy" id="2838463"/>
    <lineage>
        <taxon>Bacteria</taxon>
        <taxon>Bacillati</taxon>
        <taxon>Bacillota</taxon>
        <taxon>Clostridia</taxon>
        <taxon>Lachnospirales</taxon>
        <taxon>Lachnospiraceae</taxon>
        <taxon>Anaerostipes</taxon>
    </lineage>
</organism>
<name>A0A9D1WXF1_9FIRM</name>
<dbReference type="AlphaFoldDB" id="A0A9D1WXF1"/>
<dbReference type="Proteomes" id="UP000886721">
    <property type="component" value="Unassembled WGS sequence"/>
</dbReference>
<evidence type="ECO:0000313" key="2">
    <source>
        <dbReference type="EMBL" id="HIX68595.1"/>
    </source>
</evidence>
<dbReference type="Pfam" id="PF10127">
    <property type="entry name" value="RlaP"/>
    <property type="match status" value="1"/>
</dbReference>
<protein>
    <submittedName>
        <fullName evidence="2">Nucleotidyltransferase domain-containing protein</fullName>
    </submittedName>
</protein>
<keyword evidence="1" id="KW-0175">Coiled coil</keyword>
<dbReference type="InterPro" id="IPR018775">
    <property type="entry name" value="RlaP"/>
</dbReference>
<evidence type="ECO:0000313" key="3">
    <source>
        <dbReference type="Proteomes" id="UP000886721"/>
    </source>
</evidence>
<evidence type="ECO:0000256" key="1">
    <source>
        <dbReference type="SAM" id="Coils"/>
    </source>
</evidence>
<dbReference type="SUPFAM" id="SSF81301">
    <property type="entry name" value="Nucleotidyltransferase"/>
    <property type="match status" value="1"/>
</dbReference>
<dbReference type="PANTHER" id="PTHR34817:SF2">
    <property type="entry name" value="NUCLEOTIDYLTRANSFERASE"/>
    <property type="match status" value="1"/>
</dbReference>
<dbReference type="PANTHER" id="PTHR34817">
    <property type="entry name" value="NUCLEOTIDYLTRANSFERASE"/>
    <property type="match status" value="1"/>
</dbReference>
<dbReference type="InterPro" id="IPR043519">
    <property type="entry name" value="NT_sf"/>
</dbReference>
<accession>A0A9D1WXF1</accession>
<sequence>METRILEELQKIEETENVKIMMAVESGSRAWGFESPDSDYDVRFIYIRKPEDYLKLEGIRDVIEWKLDETLDINGWDLKKALQLLYKSNPTIFEWCASPIIYFSREEFNWLKELLPEYFSVKKSLYHYLRMAERNYKTYLKFEDVQVKKYLYVLRPLLAAKWIAEKKSAPPVLFEELAEAELENELKAEMEKLLEIKKITPEVGTIPKIQKFHDYIEKTLSEIKEAAETAEEKTKEWEKLNQLFLKMISEGRE</sequence>